<dbReference type="Pfam" id="PF06769">
    <property type="entry name" value="YoeB_toxin"/>
    <property type="match status" value="1"/>
</dbReference>
<dbReference type="NCBIfam" id="TIGR02116">
    <property type="entry name" value="toxin_Txe_YoeB"/>
    <property type="match status" value="1"/>
</dbReference>
<evidence type="ECO:0000313" key="9">
    <source>
        <dbReference type="Proteomes" id="UP000028700"/>
    </source>
</evidence>
<keyword evidence="3" id="KW-0540">Nuclease</keyword>
<dbReference type="GO" id="GO:0006401">
    <property type="term" value="P:RNA catabolic process"/>
    <property type="evidence" value="ECO:0007669"/>
    <property type="project" value="InterPro"/>
</dbReference>
<evidence type="ECO:0000256" key="2">
    <source>
        <dbReference type="ARBA" id="ARBA00022649"/>
    </source>
</evidence>
<dbReference type="InterPro" id="IPR035093">
    <property type="entry name" value="RelE/ParE_toxin_dom_sf"/>
</dbReference>
<dbReference type="eggNOG" id="COG4115">
    <property type="taxonomic scope" value="Bacteria"/>
</dbReference>
<dbReference type="PANTHER" id="PTHR38039:SF1">
    <property type="entry name" value="TOXIN YOEB"/>
    <property type="match status" value="1"/>
</dbReference>
<dbReference type="PANTHER" id="PTHR38039">
    <property type="entry name" value="TOXIN YOEB"/>
    <property type="match status" value="1"/>
</dbReference>
<keyword evidence="2" id="KW-1277">Toxin-antitoxin system</keyword>
<keyword evidence="9" id="KW-1185">Reference proteome</keyword>
<accession>A0A081BHR9</accession>
<evidence type="ECO:0000256" key="1">
    <source>
        <dbReference type="ARBA" id="ARBA00008172"/>
    </source>
</evidence>
<organism evidence="8 9">
    <name type="scientific">Secundilactobacillus oryzae JCM 18671</name>
    <dbReference type="NCBI Taxonomy" id="1291743"/>
    <lineage>
        <taxon>Bacteria</taxon>
        <taxon>Bacillati</taxon>
        <taxon>Bacillota</taxon>
        <taxon>Bacilli</taxon>
        <taxon>Lactobacillales</taxon>
        <taxon>Lactobacillaceae</taxon>
        <taxon>Secundilactobacillus</taxon>
    </lineage>
</organism>
<dbReference type="Proteomes" id="UP000028700">
    <property type="component" value="Unassembled WGS sequence"/>
</dbReference>
<dbReference type="GO" id="GO:0004519">
    <property type="term" value="F:endonuclease activity"/>
    <property type="evidence" value="ECO:0007669"/>
    <property type="project" value="UniProtKB-KW"/>
</dbReference>
<dbReference type="GO" id="GO:0016787">
    <property type="term" value="F:hydrolase activity"/>
    <property type="evidence" value="ECO:0007669"/>
    <property type="project" value="UniProtKB-KW"/>
</dbReference>
<dbReference type="GO" id="GO:0045892">
    <property type="term" value="P:negative regulation of DNA-templated transcription"/>
    <property type="evidence" value="ECO:0007669"/>
    <property type="project" value="TreeGrafter"/>
</dbReference>
<gene>
    <name evidence="8" type="ORF">LOSG293_090120</name>
</gene>
<reference evidence="8" key="1">
    <citation type="journal article" date="2014" name="Genome Announc.">
        <title>Draft Genome Sequence of Lactobacillus oryzae Strain SG293T.</title>
        <authorList>
            <person name="Tanizawa Y."/>
            <person name="Fujisawa T."/>
            <person name="Mochizuki T."/>
            <person name="Kaminuma E."/>
            <person name="Nakamura Y."/>
            <person name="Tohno M."/>
        </authorList>
    </citation>
    <scope>NUCLEOTIDE SEQUENCE [LARGE SCALE GENOMIC DNA]</scope>
    <source>
        <strain evidence="8">SG293</strain>
    </source>
</reference>
<protein>
    <recommendedName>
        <fullName evidence="7">Endoribonuclease YoeB</fullName>
    </recommendedName>
    <alternativeName>
        <fullName evidence="6">Putative mRNA interferase YoeB</fullName>
    </alternativeName>
</protein>
<keyword evidence="4" id="KW-0255">Endonuclease</keyword>
<dbReference type="STRING" id="1291743.LOSG293_090120"/>
<evidence type="ECO:0000256" key="6">
    <source>
        <dbReference type="ARBA" id="ARBA00030388"/>
    </source>
</evidence>
<keyword evidence="5" id="KW-0378">Hydrolase</keyword>
<evidence type="ECO:0000313" key="8">
    <source>
        <dbReference type="EMBL" id="GAK47587.1"/>
    </source>
</evidence>
<name>A0A081BHR9_9LACO</name>
<sequence>MKMDKIWSDDAWNDYLAWQQQDRKTLRRINRLIKDIDRSGSTGIGKAEILKGNYSEWFSRKIDKKNRLVYKIKDNQSLIVACKNHY</sequence>
<dbReference type="SUPFAM" id="SSF143011">
    <property type="entry name" value="RelE-like"/>
    <property type="match status" value="1"/>
</dbReference>
<dbReference type="InterPro" id="IPR009614">
    <property type="entry name" value="YoeB_toxin"/>
</dbReference>
<dbReference type="Gene3D" id="3.30.2310.20">
    <property type="entry name" value="RelE-like"/>
    <property type="match status" value="1"/>
</dbReference>
<comment type="similarity">
    <text evidence="1">Belongs to the YoeB family.</text>
</comment>
<dbReference type="AlphaFoldDB" id="A0A081BHR9"/>
<evidence type="ECO:0000256" key="4">
    <source>
        <dbReference type="ARBA" id="ARBA00022759"/>
    </source>
</evidence>
<dbReference type="EMBL" id="BBJM01000009">
    <property type="protein sequence ID" value="GAK47587.1"/>
    <property type="molecule type" value="Genomic_DNA"/>
</dbReference>
<evidence type="ECO:0000256" key="5">
    <source>
        <dbReference type="ARBA" id="ARBA00022801"/>
    </source>
</evidence>
<comment type="caution">
    <text evidence="8">The sequence shown here is derived from an EMBL/GenBank/DDBJ whole genome shotgun (WGS) entry which is preliminary data.</text>
</comment>
<evidence type="ECO:0000256" key="7">
    <source>
        <dbReference type="ARBA" id="ARBA00050056"/>
    </source>
</evidence>
<proteinExistence type="inferred from homology"/>
<evidence type="ECO:0000256" key="3">
    <source>
        <dbReference type="ARBA" id="ARBA00022722"/>
    </source>
</evidence>